<keyword evidence="12" id="KW-1185">Reference proteome</keyword>
<feature type="compositionally biased region" description="Polar residues" evidence="10">
    <location>
        <begin position="63"/>
        <end position="74"/>
    </location>
</feature>
<dbReference type="PANTHER" id="PTHR12787">
    <property type="entry name" value="RIBOSOMAL RNA-PROCESSING PROTEIN 8"/>
    <property type="match status" value="1"/>
</dbReference>
<evidence type="ECO:0000256" key="3">
    <source>
        <dbReference type="ARBA" id="ARBA00022552"/>
    </source>
</evidence>
<dbReference type="GO" id="GO:0005730">
    <property type="term" value="C:nucleolus"/>
    <property type="evidence" value="ECO:0007669"/>
    <property type="project" value="UniProtKB-SubCell"/>
</dbReference>
<evidence type="ECO:0000256" key="2">
    <source>
        <dbReference type="ARBA" id="ARBA00006301"/>
    </source>
</evidence>
<evidence type="ECO:0000256" key="4">
    <source>
        <dbReference type="ARBA" id="ARBA00022603"/>
    </source>
</evidence>
<feature type="compositionally biased region" description="Basic and acidic residues" evidence="10">
    <location>
        <begin position="18"/>
        <end position="27"/>
    </location>
</feature>
<dbReference type="InterPro" id="IPR029063">
    <property type="entry name" value="SAM-dependent_MTases_sf"/>
</dbReference>
<evidence type="ECO:0000256" key="8">
    <source>
        <dbReference type="ARBA" id="ARBA00076672"/>
    </source>
</evidence>
<accession>A0A6A6ZU95</accession>
<protein>
    <recommendedName>
        <fullName evidence="8 9">Ribosomal RNA-processing protein 8</fullName>
        <ecNumber evidence="9">2.1.1.-</ecNumber>
    </recommendedName>
</protein>
<evidence type="ECO:0000256" key="9">
    <source>
        <dbReference type="RuleBase" id="RU365074"/>
    </source>
</evidence>
<dbReference type="FunFam" id="1.10.10.2150:FF:000001">
    <property type="entry name" value="Ribosomal RNA-processing protein 8"/>
    <property type="match status" value="1"/>
</dbReference>
<dbReference type="GO" id="GO:0042273">
    <property type="term" value="P:ribosomal large subunit biogenesis"/>
    <property type="evidence" value="ECO:0007669"/>
    <property type="project" value="TreeGrafter"/>
</dbReference>
<dbReference type="PANTHER" id="PTHR12787:SF0">
    <property type="entry name" value="RIBOSOMAL RNA-PROCESSING PROTEIN 8"/>
    <property type="match status" value="1"/>
</dbReference>
<name>A0A6A6ZU95_9PLEO</name>
<keyword evidence="5 9" id="KW-0808">Transferase</keyword>
<dbReference type="Gene3D" id="1.10.10.2150">
    <property type="entry name" value="Ribosomal RNA-processing protein 8, N-terminal domain"/>
    <property type="match status" value="1"/>
</dbReference>
<dbReference type="Proteomes" id="UP000799424">
    <property type="component" value="Unassembled WGS sequence"/>
</dbReference>
<keyword evidence="7 9" id="KW-0539">Nucleus</keyword>
<dbReference type="SUPFAM" id="SSF53335">
    <property type="entry name" value="S-adenosyl-L-methionine-dependent methyltransferases"/>
    <property type="match status" value="1"/>
</dbReference>
<comment type="function">
    <text evidence="9">S-adenosyl-L-methionine-dependent methyltransferase that specifically methylates the N(1) position of adenine in helix 25.1 in 25S rRNA. Required both for ribosomal 40S and 60S subunits biogenesis. Required for efficient pre-rRNA cleavage at site A2.</text>
</comment>
<evidence type="ECO:0000256" key="6">
    <source>
        <dbReference type="ARBA" id="ARBA00022691"/>
    </source>
</evidence>
<evidence type="ECO:0000256" key="7">
    <source>
        <dbReference type="ARBA" id="ARBA00023242"/>
    </source>
</evidence>
<evidence type="ECO:0000313" key="11">
    <source>
        <dbReference type="EMBL" id="KAF2824179.1"/>
    </source>
</evidence>
<gene>
    <name evidence="11" type="ORF">CC86DRAFT_353999</name>
</gene>
<feature type="compositionally biased region" description="Basic and acidic residues" evidence="10">
    <location>
        <begin position="255"/>
        <end position="284"/>
    </location>
</feature>
<evidence type="ECO:0000256" key="1">
    <source>
        <dbReference type="ARBA" id="ARBA00004604"/>
    </source>
</evidence>
<keyword evidence="4 9" id="KW-0489">Methyltransferase</keyword>
<dbReference type="AlphaFoldDB" id="A0A6A6ZU95"/>
<dbReference type="OrthoDB" id="10258825at2759"/>
<comment type="subcellular location">
    <subcellularLocation>
        <location evidence="1 9">Nucleus</location>
        <location evidence="1 9">Nucleolus</location>
    </subcellularLocation>
</comment>
<dbReference type="EC" id="2.1.1.-" evidence="9"/>
<sequence length="550" mass="60463">MFSVPGWNVSAPIATQVEKPKAKDANKQGKKAQKRKEKQEHEVNAENVGELWNKITDGKDATPRQTPAVTQNGVEETGDDAQEKRGKKRKRGKSHKDKEQSADAVAKAEASPSVAELGPSGEISDRSAQKPTTADSEAKRDKKKRKKEQKENKVQTAASITAVISQSVNLTSLIPEPAGLTALQKSMRSKLASARFRHLNESLYTKPSVDSLSLFKQDPSMFEDYHRGFAQQVEVWPENPVDGYVNSILARAKANTREPKQRRDRKGTKQQEDEPSEVVRRTGDAKPLMRTHNQCTIADLGCGTASLSYRLQPHVKALNLTLHSFDLSKPTGPSHDLVTVADISSLPLQDASVDVAIFCLALMGTNWLDFIDEAYRVLHWKGELWVSEIKSRFGRVERKKGGVPINSIGSLRKPAKSRKGKDKPEQEGPQDSADEAELAERVDGADGKEGTDVTAFVDVLGKRGFVLDALPERPSEAIDLSNKMFVKMQFIKAAQPVSGKHVKKADAGPKPGGDRGMKFGMKGKKFGIVSEVGADESDKKVLKPCLYKIR</sequence>
<evidence type="ECO:0000313" key="12">
    <source>
        <dbReference type="Proteomes" id="UP000799424"/>
    </source>
</evidence>
<feature type="region of interest" description="Disordered" evidence="10">
    <location>
        <begin position="252"/>
        <end position="285"/>
    </location>
</feature>
<dbReference type="InterPro" id="IPR042036">
    <property type="entry name" value="RRP8_N"/>
</dbReference>
<keyword evidence="3 9" id="KW-0698">rRNA processing</keyword>
<dbReference type="Gene3D" id="3.40.50.150">
    <property type="entry name" value="Vaccinia Virus protein VP39"/>
    <property type="match status" value="1"/>
</dbReference>
<evidence type="ECO:0000256" key="10">
    <source>
        <dbReference type="SAM" id="MobiDB-lite"/>
    </source>
</evidence>
<reference evidence="11" key="1">
    <citation type="journal article" date="2020" name="Stud. Mycol.">
        <title>101 Dothideomycetes genomes: a test case for predicting lifestyles and emergence of pathogens.</title>
        <authorList>
            <person name="Haridas S."/>
            <person name="Albert R."/>
            <person name="Binder M."/>
            <person name="Bloem J."/>
            <person name="Labutti K."/>
            <person name="Salamov A."/>
            <person name="Andreopoulos B."/>
            <person name="Baker S."/>
            <person name="Barry K."/>
            <person name="Bills G."/>
            <person name="Bluhm B."/>
            <person name="Cannon C."/>
            <person name="Castanera R."/>
            <person name="Culley D."/>
            <person name="Daum C."/>
            <person name="Ezra D."/>
            <person name="Gonzalez J."/>
            <person name="Henrissat B."/>
            <person name="Kuo A."/>
            <person name="Liang C."/>
            <person name="Lipzen A."/>
            <person name="Lutzoni F."/>
            <person name="Magnuson J."/>
            <person name="Mondo S."/>
            <person name="Nolan M."/>
            <person name="Ohm R."/>
            <person name="Pangilinan J."/>
            <person name="Park H.-J."/>
            <person name="Ramirez L."/>
            <person name="Alfaro M."/>
            <person name="Sun H."/>
            <person name="Tritt A."/>
            <person name="Yoshinaga Y."/>
            <person name="Zwiers L.-H."/>
            <person name="Turgeon B."/>
            <person name="Goodwin S."/>
            <person name="Spatafora J."/>
            <person name="Crous P."/>
            <person name="Grigoriev I."/>
        </authorList>
    </citation>
    <scope>NUCLEOTIDE SEQUENCE</scope>
    <source>
        <strain evidence="11">CBS 113818</strain>
    </source>
</reference>
<feature type="region of interest" description="Disordered" evidence="10">
    <location>
        <begin position="404"/>
        <end position="436"/>
    </location>
</feature>
<proteinExistence type="inferred from homology"/>
<dbReference type="Pfam" id="PF05148">
    <property type="entry name" value="Methyltransf_8"/>
    <property type="match status" value="1"/>
</dbReference>
<dbReference type="CDD" id="cd02440">
    <property type="entry name" value="AdoMet_MTases"/>
    <property type="match status" value="1"/>
</dbReference>
<comment type="similarity">
    <text evidence="2 9">Belongs to the methyltransferase superfamily. RRP8 family.</text>
</comment>
<keyword evidence="6 9" id="KW-0949">S-adenosyl-L-methionine</keyword>
<dbReference type="EMBL" id="MU006230">
    <property type="protein sequence ID" value="KAF2824179.1"/>
    <property type="molecule type" value="Genomic_DNA"/>
</dbReference>
<dbReference type="GO" id="GO:0016433">
    <property type="term" value="F:rRNA (adenine) methyltransferase activity"/>
    <property type="evidence" value="ECO:0007669"/>
    <property type="project" value="TreeGrafter"/>
</dbReference>
<dbReference type="InterPro" id="IPR007823">
    <property type="entry name" value="RRP8"/>
</dbReference>
<feature type="region of interest" description="Disordered" evidence="10">
    <location>
        <begin position="1"/>
        <end position="156"/>
    </location>
</feature>
<feature type="compositionally biased region" description="Basic residues" evidence="10">
    <location>
        <begin position="85"/>
        <end position="95"/>
    </location>
</feature>
<organism evidence="11 12">
    <name type="scientific">Ophiobolus disseminans</name>
    <dbReference type="NCBI Taxonomy" id="1469910"/>
    <lineage>
        <taxon>Eukaryota</taxon>
        <taxon>Fungi</taxon>
        <taxon>Dikarya</taxon>
        <taxon>Ascomycota</taxon>
        <taxon>Pezizomycotina</taxon>
        <taxon>Dothideomycetes</taxon>
        <taxon>Pleosporomycetidae</taxon>
        <taxon>Pleosporales</taxon>
        <taxon>Pleosporineae</taxon>
        <taxon>Phaeosphaeriaceae</taxon>
        <taxon>Ophiobolus</taxon>
    </lineage>
</organism>
<evidence type="ECO:0000256" key="5">
    <source>
        <dbReference type="ARBA" id="ARBA00022679"/>
    </source>
</evidence>